<evidence type="ECO:0000256" key="6">
    <source>
        <dbReference type="ARBA" id="ARBA00047517"/>
    </source>
</evidence>
<dbReference type="FunFam" id="3.40.640.10:FF:000046">
    <property type="entry name" value="Cystathionine gamma-lyase"/>
    <property type="match status" value="1"/>
</dbReference>
<dbReference type="Proteomes" id="UP000077875">
    <property type="component" value="Chromosome"/>
</dbReference>
<dbReference type="InterPro" id="IPR006233">
    <property type="entry name" value="Cys_b_lyase_bac"/>
</dbReference>
<keyword evidence="4 10" id="KW-0456">Lyase</keyword>
<dbReference type="InterPro" id="IPR015424">
    <property type="entry name" value="PyrdxlP-dep_Trfase"/>
</dbReference>
<gene>
    <name evidence="10" type="ORF">A5892_17085</name>
</gene>
<dbReference type="Gene3D" id="3.40.640.10">
    <property type="entry name" value="Type I PLP-dependent aspartate aminotransferase-like (Major domain)"/>
    <property type="match status" value="1"/>
</dbReference>
<dbReference type="PIRSF" id="PIRSF001434">
    <property type="entry name" value="CGS"/>
    <property type="match status" value="1"/>
</dbReference>
<dbReference type="GO" id="GO:0047804">
    <property type="term" value="F:cysteine-S-conjugate beta-lyase activity"/>
    <property type="evidence" value="ECO:0007669"/>
    <property type="project" value="UniProtKB-EC"/>
</dbReference>
<organism evidence="10 11">
    <name type="scientific">Halotalea alkalilenta</name>
    <dbReference type="NCBI Taxonomy" id="376489"/>
    <lineage>
        <taxon>Bacteria</taxon>
        <taxon>Pseudomonadati</taxon>
        <taxon>Pseudomonadota</taxon>
        <taxon>Gammaproteobacteria</taxon>
        <taxon>Oceanospirillales</taxon>
        <taxon>Halomonadaceae</taxon>
        <taxon>Halotalea</taxon>
    </lineage>
</organism>
<dbReference type="InterPro" id="IPR015422">
    <property type="entry name" value="PyrdxlP-dep_Trfase_small"/>
</dbReference>
<evidence type="ECO:0000256" key="8">
    <source>
        <dbReference type="PIRSR" id="PIRSR001434-2"/>
    </source>
</evidence>
<name>A0A172YIF9_9GAMM</name>
<dbReference type="SUPFAM" id="SSF53383">
    <property type="entry name" value="PLP-dependent transferases"/>
    <property type="match status" value="1"/>
</dbReference>
<dbReference type="InterPro" id="IPR000277">
    <property type="entry name" value="Cys/Met-Metab_PyrdxlP-dep_enz"/>
</dbReference>
<evidence type="ECO:0000256" key="4">
    <source>
        <dbReference type="ARBA" id="ARBA00023239"/>
    </source>
</evidence>
<dbReference type="EMBL" id="CP015243">
    <property type="protein sequence ID" value="ANF58966.1"/>
    <property type="molecule type" value="Genomic_DNA"/>
</dbReference>
<proteinExistence type="inferred from homology"/>
<reference evidence="10 11" key="1">
    <citation type="submission" date="2016-04" db="EMBL/GenBank/DDBJ databases">
        <title>Complete Genome Sequence of Halotalea alkalilenta IHB B 13600.</title>
        <authorList>
            <person name="Swarnkar M.K."/>
            <person name="Sharma A."/>
            <person name="Kaushal K."/>
            <person name="Soni R."/>
            <person name="Rana S."/>
            <person name="Singh A.K."/>
            <person name="Gulati A."/>
        </authorList>
    </citation>
    <scope>NUCLEOTIDE SEQUENCE [LARGE SCALE GENOMIC DNA]</scope>
    <source>
        <strain evidence="10 11">IHB B 13600</strain>
    </source>
</reference>
<dbReference type="NCBIfam" id="TIGR01324">
    <property type="entry name" value="cysta_beta_ly_B"/>
    <property type="match status" value="1"/>
</dbReference>
<dbReference type="GO" id="GO:0030170">
    <property type="term" value="F:pyridoxal phosphate binding"/>
    <property type="evidence" value="ECO:0007669"/>
    <property type="project" value="InterPro"/>
</dbReference>
<comment type="catalytic activity">
    <reaction evidence="7">
        <text>an S-substituted L-cysteine + H2O = a thiol + pyruvate + NH4(+)</text>
        <dbReference type="Rhea" id="RHEA:18121"/>
        <dbReference type="ChEBI" id="CHEBI:15361"/>
        <dbReference type="ChEBI" id="CHEBI:15377"/>
        <dbReference type="ChEBI" id="CHEBI:28938"/>
        <dbReference type="ChEBI" id="CHEBI:29256"/>
        <dbReference type="ChEBI" id="CHEBI:58717"/>
        <dbReference type="EC" id="4.4.1.13"/>
    </reaction>
</comment>
<evidence type="ECO:0000313" key="11">
    <source>
        <dbReference type="Proteomes" id="UP000077875"/>
    </source>
</evidence>
<comment type="cofactor">
    <cofactor evidence="1 9">
        <name>pyridoxal 5'-phosphate</name>
        <dbReference type="ChEBI" id="CHEBI:597326"/>
    </cofactor>
</comment>
<evidence type="ECO:0000256" key="5">
    <source>
        <dbReference type="ARBA" id="ARBA00046315"/>
    </source>
</evidence>
<keyword evidence="3 8" id="KW-0663">Pyridoxal phosphate</keyword>
<dbReference type="Gene3D" id="3.90.1150.10">
    <property type="entry name" value="Aspartate Aminotransferase, domain 1"/>
    <property type="match status" value="1"/>
</dbReference>
<comment type="similarity">
    <text evidence="2 9">Belongs to the trans-sulfuration enzymes family.</text>
</comment>
<evidence type="ECO:0000256" key="2">
    <source>
        <dbReference type="ARBA" id="ARBA00009077"/>
    </source>
</evidence>
<dbReference type="PANTHER" id="PTHR43500:SF1">
    <property type="entry name" value="CYSTATHIONINE BETA-LYASE-RELATED"/>
    <property type="match status" value="1"/>
</dbReference>
<feature type="modified residue" description="N6-(pyridoxal phosphate)lysine" evidence="8">
    <location>
        <position position="212"/>
    </location>
</feature>
<evidence type="ECO:0000256" key="9">
    <source>
        <dbReference type="RuleBase" id="RU362118"/>
    </source>
</evidence>
<comment type="pathway">
    <text evidence="5">Amino-acid biosynthesis; L-methionine biosynthesis via de novo pathway; L-homocysteine from L-cystathionine: step 1/1.</text>
</comment>
<protein>
    <submittedName>
        <fullName evidence="10">Cystathionine beta-lyase</fullName>
    </submittedName>
</protein>
<dbReference type="InterPro" id="IPR015421">
    <property type="entry name" value="PyrdxlP-dep_Trfase_major"/>
</dbReference>
<dbReference type="AlphaFoldDB" id="A0A172YIF9"/>
<dbReference type="KEGG" id="haa:A5892_17085"/>
<dbReference type="InterPro" id="IPR054542">
    <property type="entry name" value="Cys_met_metab_PP"/>
</dbReference>
<dbReference type="GO" id="GO:0019346">
    <property type="term" value="P:transsulfuration"/>
    <property type="evidence" value="ECO:0007669"/>
    <property type="project" value="InterPro"/>
</dbReference>
<dbReference type="STRING" id="376489.A5892_17085"/>
<accession>A0A172YIF9</accession>
<evidence type="ECO:0000256" key="7">
    <source>
        <dbReference type="ARBA" id="ARBA00047625"/>
    </source>
</evidence>
<dbReference type="PROSITE" id="PS00868">
    <property type="entry name" value="CYS_MET_METAB_PP"/>
    <property type="match status" value="1"/>
</dbReference>
<dbReference type="PANTHER" id="PTHR43500">
    <property type="entry name" value="CYSTATHIONINE BETA-LYASE-RELATED"/>
    <property type="match status" value="1"/>
</dbReference>
<sequence length="408" mass="44246">MRSMNSPRRHPNTTLLHCGRDSQRFDGLVNVPVCRGSTLLAESFDVWERARQGGNPYAHYGRFGTATTHAFERAINELEGGHGSRVFPSGLSACTHALLAFLSSGDHALFSDSVYGPTRVFAERVLKRLGVAVDYFDPCDPEDLARQLRDSTRLVFVEAPGSLTFEMIDLPRVCAIAHSASAIVVMDNTWATPLGCRPFELGVDVSLHAATKYIVGHSDALLGVATATTDAWERLRDGAQDFGETAGPDDLYLALRGLRTLGVRLERHAANARCLVDQLADHPMIASVHYPASPRDPGYALWQRDFDGASGLFGVRLKTTERDAIERFFDRLELFGIGLSWGGFESLALPVGTPLRSRAQANGEGYLVRFHAGLEQACDLLADLDQALAALDPRVSVAVPSAVNASAG</sequence>
<dbReference type="GO" id="GO:0019450">
    <property type="term" value="P:L-cysteine catabolic process to pyruvate"/>
    <property type="evidence" value="ECO:0007669"/>
    <property type="project" value="TreeGrafter"/>
</dbReference>
<evidence type="ECO:0000256" key="1">
    <source>
        <dbReference type="ARBA" id="ARBA00001933"/>
    </source>
</evidence>
<dbReference type="Pfam" id="PF01053">
    <property type="entry name" value="Cys_Met_Meta_PP"/>
    <property type="match status" value="1"/>
</dbReference>
<comment type="catalytic activity">
    <reaction evidence="6">
        <text>L,L-cystathionine + H2O = L-homocysteine + pyruvate + NH4(+)</text>
        <dbReference type="Rhea" id="RHEA:13965"/>
        <dbReference type="ChEBI" id="CHEBI:15361"/>
        <dbReference type="ChEBI" id="CHEBI:15377"/>
        <dbReference type="ChEBI" id="CHEBI:28938"/>
        <dbReference type="ChEBI" id="CHEBI:58161"/>
        <dbReference type="ChEBI" id="CHEBI:58199"/>
    </reaction>
</comment>
<keyword evidence="11" id="KW-1185">Reference proteome</keyword>
<evidence type="ECO:0000313" key="10">
    <source>
        <dbReference type="EMBL" id="ANF58966.1"/>
    </source>
</evidence>
<evidence type="ECO:0000256" key="3">
    <source>
        <dbReference type="ARBA" id="ARBA00022898"/>
    </source>
</evidence>